<reference evidence="1" key="1">
    <citation type="journal article" date="2019" name="bioRxiv">
        <title>The Genome of the Zebra Mussel, Dreissena polymorpha: A Resource for Invasive Species Research.</title>
        <authorList>
            <person name="McCartney M.A."/>
            <person name="Auch B."/>
            <person name="Kono T."/>
            <person name="Mallez S."/>
            <person name="Zhang Y."/>
            <person name="Obille A."/>
            <person name="Becker A."/>
            <person name="Abrahante J.E."/>
            <person name="Garbe J."/>
            <person name="Badalamenti J.P."/>
            <person name="Herman A."/>
            <person name="Mangelson H."/>
            <person name="Liachko I."/>
            <person name="Sullivan S."/>
            <person name="Sone E.D."/>
            <person name="Koren S."/>
            <person name="Silverstein K.A.T."/>
            <person name="Beckman K.B."/>
            <person name="Gohl D.M."/>
        </authorList>
    </citation>
    <scope>NUCLEOTIDE SEQUENCE</scope>
    <source>
        <strain evidence="1">Duluth1</strain>
        <tissue evidence="1">Whole animal</tissue>
    </source>
</reference>
<dbReference type="AlphaFoldDB" id="A0A9D4JAY3"/>
<protein>
    <submittedName>
        <fullName evidence="1">Uncharacterized protein</fullName>
    </submittedName>
</protein>
<gene>
    <name evidence="1" type="ORF">DPMN_156560</name>
</gene>
<comment type="caution">
    <text evidence="1">The sequence shown here is derived from an EMBL/GenBank/DDBJ whole genome shotgun (WGS) entry which is preliminary data.</text>
</comment>
<reference evidence="1" key="2">
    <citation type="submission" date="2020-11" db="EMBL/GenBank/DDBJ databases">
        <authorList>
            <person name="McCartney M.A."/>
            <person name="Auch B."/>
            <person name="Kono T."/>
            <person name="Mallez S."/>
            <person name="Becker A."/>
            <person name="Gohl D.M."/>
            <person name="Silverstein K.A.T."/>
            <person name="Koren S."/>
            <person name="Bechman K.B."/>
            <person name="Herman A."/>
            <person name="Abrahante J.E."/>
            <person name="Garbe J."/>
        </authorList>
    </citation>
    <scope>NUCLEOTIDE SEQUENCE</scope>
    <source>
        <strain evidence="1">Duluth1</strain>
        <tissue evidence="1">Whole animal</tissue>
    </source>
</reference>
<sequence>MSRANPNTAIQRSNTAVIPKALFGCELWTSISNVEMQQLEVANHFLLKRAQGLPHLTRSDMVLGIAGVTSIEALIDLQT</sequence>
<keyword evidence="2" id="KW-1185">Reference proteome</keyword>
<organism evidence="1 2">
    <name type="scientific">Dreissena polymorpha</name>
    <name type="common">Zebra mussel</name>
    <name type="synonym">Mytilus polymorpha</name>
    <dbReference type="NCBI Taxonomy" id="45954"/>
    <lineage>
        <taxon>Eukaryota</taxon>
        <taxon>Metazoa</taxon>
        <taxon>Spiralia</taxon>
        <taxon>Lophotrochozoa</taxon>
        <taxon>Mollusca</taxon>
        <taxon>Bivalvia</taxon>
        <taxon>Autobranchia</taxon>
        <taxon>Heteroconchia</taxon>
        <taxon>Euheterodonta</taxon>
        <taxon>Imparidentia</taxon>
        <taxon>Neoheterodontei</taxon>
        <taxon>Myida</taxon>
        <taxon>Dreissenoidea</taxon>
        <taxon>Dreissenidae</taxon>
        <taxon>Dreissena</taxon>
    </lineage>
</organism>
<name>A0A9D4JAY3_DREPO</name>
<evidence type="ECO:0000313" key="1">
    <source>
        <dbReference type="EMBL" id="KAH3802864.1"/>
    </source>
</evidence>
<accession>A0A9D4JAY3</accession>
<evidence type="ECO:0000313" key="2">
    <source>
        <dbReference type="Proteomes" id="UP000828390"/>
    </source>
</evidence>
<dbReference type="EMBL" id="JAIWYP010000007">
    <property type="protein sequence ID" value="KAH3802864.1"/>
    <property type="molecule type" value="Genomic_DNA"/>
</dbReference>
<proteinExistence type="predicted"/>
<dbReference type="Proteomes" id="UP000828390">
    <property type="component" value="Unassembled WGS sequence"/>
</dbReference>